<evidence type="ECO:0000313" key="4">
    <source>
        <dbReference type="EMBL" id="OAV84595.1"/>
    </source>
</evidence>
<evidence type="ECO:0000313" key="6">
    <source>
        <dbReference type="Proteomes" id="UP000005240"/>
    </source>
</evidence>
<evidence type="ECO:0000256" key="1">
    <source>
        <dbReference type="ARBA" id="ARBA00022448"/>
    </source>
</evidence>
<dbReference type="OrthoDB" id="8300461at2759"/>
<dbReference type="EMBL" id="ADAS02014618">
    <property type="protein sequence ID" value="OAV84595.1"/>
    <property type="molecule type" value="Genomic_DNA"/>
</dbReference>
<dbReference type="VEuPathDB" id="FungiDB:PTTG_11620"/>
<dbReference type="Proteomes" id="UP000005240">
    <property type="component" value="Unassembled WGS sequence"/>
</dbReference>
<dbReference type="AlphaFoldDB" id="A0A0C4FEG4"/>
<proteinExistence type="predicted"/>
<protein>
    <recommendedName>
        <fullName evidence="3">CzcB-like C-terminal circularly permuted SH3-like domain-containing protein</fullName>
    </recommendedName>
</protein>
<dbReference type="PANTHER" id="PTHR30097:SF15">
    <property type="entry name" value="CATION EFFLUX SYSTEM PROTEIN CUSB"/>
    <property type="match status" value="1"/>
</dbReference>
<dbReference type="EnsemblFungi" id="PTTG_11620-t43_1">
    <property type="protein sequence ID" value="PTTG_11620-t43_1-p1"/>
    <property type="gene ID" value="PTTG_11620"/>
</dbReference>
<dbReference type="GO" id="GO:0046914">
    <property type="term" value="F:transition metal ion binding"/>
    <property type="evidence" value="ECO:0007669"/>
    <property type="project" value="TreeGrafter"/>
</dbReference>
<dbReference type="InterPro" id="IPR058649">
    <property type="entry name" value="CzcB_C"/>
</dbReference>
<reference evidence="5" key="4">
    <citation type="submission" date="2025-05" db="UniProtKB">
        <authorList>
            <consortium name="EnsemblFungi"/>
        </authorList>
    </citation>
    <scope>IDENTIFICATION</scope>
    <source>
        <strain evidence="5">isolate 1-1 / race 1 (BBBD)</strain>
    </source>
</reference>
<keyword evidence="1" id="KW-0813">Transport</keyword>
<dbReference type="GO" id="GO:0015679">
    <property type="term" value="P:plasma membrane copper ion transport"/>
    <property type="evidence" value="ECO:0007669"/>
    <property type="project" value="TreeGrafter"/>
</dbReference>
<evidence type="ECO:0000313" key="5">
    <source>
        <dbReference type="EnsemblFungi" id="PTTG_11620-t43_1-p1"/>
    </source>
</evidence>
<sequence>MFVNVDLPVSVPPGLSIPADAIVDSGLAKQVFVETSPGHFEKREVEIGWRFEDRVQIVKGLRAGEKVVSAGTFLVDSESRLQAAAGSAPSAPQEDSALAHRMN</sequence>
<keyword evidence="6" id="KW-1185">Reference proteome</keyword>
<reference evidence="5 6" key="3">
    <citation type="journal article" date="2017" name="G3 (Bethesda)">
        <title>Comparative analysis highlights variable genome content of wheat rusts and divergence of the mating loci.</title>
        <authorList>
            <person name="Cuomo C.A."/>
            <person name="Bakkeren G."/>
            <person name="Khalil H.B."/>
            <person name="Panwar V."/>
            <person name="Joly D."/>
            <person name="Linning R."/>
            <person name="Sakthikumar S."/>
            <person name="Song X."/>
            <person name="Adiconis X."/>
            <person name="Fan L."/>
            <person name="Goldberg J.M."/>
            <person name="Levin J.Z."/>
            <person name="Young S."/>
            <person name="Zeng Q."/>
            <person name="Anikster Y."/>
            <person name="Bruce M."/>
            <person name="Wang M."/>
            <person name="Yin C."/>
            <person name="McCallum B."/>
            <person name="Szabo L.J."/>
            <person name="Hulbert S."/>
            <person name="Chen X."/>
            <person name="Fellers J.P."/>
        </authorList>
    </citation>
    <scope>NUCLEOTIDE SEQUENCE</scope>
    <source>
        <strain evidence="6">Isolate 1-1 / race 1 (BBBD)</strain>
        <strain evidence="5">isolate 1-1 / race 1 (BBBD)</strain>
    </source>
</reference>
<evidence type="ECO:0000259" key="3">
    <source>
        <dbReference type="Pfam" id="PF25975"/>
    </source>
</evidence>
<accession>A0A0C4FEG4</accession>
<organism evidence="4">
    <name type="scientific">Puccinia triticina (isolate 1-1 / race 1 (BBBD))</name>
    <name type="common">Brown leaf rust fungus</name>
    <dbReference type="NCBI Taxonomy" id="630390"/>
    <lineage>
        <taxon>Eukaryota</taxon>
        <taxon>Fungi</taxon>
        <taxon>Dikarya</taxon>
        <taxon>Basidiomycota</taxon>
        <taxon>Pucciniomycotina</taxon>
        <taxon>Pucciniomycetes</taxon>
        <taxon>Pucciniales</taxon>
        <taxon>Pucciniaceae</taxon>
        <taxon>Puccinia</taxon>
    </lineage>
</organism>
<gene>
    <name evidence="4" type="ORF">PTTG_11620</name>
</gene>
<reference evidence="4" key="2">
    <citation type="submission" date="2016-05" db="EMBL/GenBank/DDBJ databases">
        <title>Comparative analysis highlights variable genome content of wheat rusts and divergence of the mating loci.</title>
        <authorList>
            <person name="Cuomo C.A."/>
            <person name="Bakkeren G."/>
            <person name="Szabo L."/>
            <person name="Khalil H."/>
            <person name="Joly D."/>
            <person name="Goldberg J."/>
            <person name="Young S."/>
            <person name="Zeng Q."/>
            <person name="Fellers J."/>
        </authorList>
    </citation>
    <scope>NUCLEOTIDE SEQUENCE [LARGE SCALE GENOMIC DNA]</scope>
    <source>
        <strain evidence="4">1-1 BBBD Race 1</strain>
    </source>
</reference>
<reference evidence="4" key="1">
    <citation type="submission" date="2009-11" db="EMBL/GenBank/DDBJ databases">
        <authorList>
            <consortium name="The Broad Institute Genome Sequencing Platform"/>
            <person name="Ward D."/>
            <person name="Feldgarden M."/>
            <person name="Earl A."/>
            <person name="Young S.K."/>
            <person name="Zeng Q."/>
            <person name="Koehrsen M."/>
            <person name="Alvarado L."/>
            <person name="Berlin A."/>
            <person name="Bochicchio J."/>
            <person name="Borenstein D."/>
            <person name="Chapman S.B."/>
            <person name="Chen Z."/>
            <person name="Engels R."/>
            <person name="Freedman E."/>
            <person name="Gellesch M."/>
            <person name="Goldberg J."/>
            <person name="Griggs A."/>
            <person name="Gujja S."/>
            <person name="Heilman E."/>
            <person name="Heiman D."/>
            <person name="Hepburn T."/>
            <person name="Howarth C."/>
            <person name="Jen D."/>
            <person name="Larson L."/>
            <person name="Lewis B."/>
            <person name="Mehta T."/>
            <person name="Park D."/>
            <person name="Pearson M."/>
            <person name="Roberts A."/>
            <person name="Saif S."/>
            <person name="Shea T."/>
            <person name="Shenoy N."/>
            <person name="Sisk P."/>
            <person name="Stolte C."/>
            <person name="Sykes S."/>
            <person name="Thomson T."/>
            <person name="Walk T."/>
            <person name="White J."/>
            <person name="Yandava C."/>
            <person name="Izard J."/>
            <person name="Baranova O.V."/>
            <person name="Blanton J.M."/>
            <person name="Tanner A.C."/>
            <person name="Dewhirst F.E."/>
            <person name="Haas B."/>
            <person name="Nusbaum C."/>
            <person name="Birren B."/>
        </authorList>
    </citation>
    <scope>NUCLEOTIDE SEQUENCE [LARGE SCALE GENOMIC DNA]</scope>
    <source>
        <strain evidence="4">1-1 BBBD Race 1</strain>
    </source>
</reference>
<feature type="compositionally biased region" description="Low complexity" evidence="2">
    <location>
        <begin position="84"/>
        <end position="93"/>
    </location>
</feature>
<feature type="region of interest" description="Disordered" evidence="2">
    <location>
        <begin position="84"/>
        <end position="103"/>
    </location>
</feature>
<feature type="domain" description="CzcB-like C-terminal circularly permuted SH3-like" evidence="3">
    <location>
        <begin position="16"/>
        <end position="75"/>
    </location>
</feature>
<dbReference type="Pfam" id="PF25975">
    <property type="entry name" value="CzcB_C"/>
    <property type="match status" value="1"/>
</dbReference>
<evidence type="ECO:0000256" key="2">
    <source>
        <dbReference type="SAM" id="MobiDB-lite"/>
    </source>
</evidence>
<name>A0A0C4FEG4_PUCT1</name>
<dbReference type="InterPro" id="IPR051909">
    <property type="entry name" value="MFP_Cation_Efflux"/>
</dbReference>
<dbReference type="Gene3D" id="2.40.420.20">
    <property type="match status" value="1"/>
</dbReference>
<dbReference type="GO" id="GO:0060003">
    <property type="term" value="P:copper ion export"/>
    <property type="evidence" value="ECO:0007669"/>
    <property type="project" value="TreeGrafter"/>
</dbReference>
<dbReference type="PANTHER" id="PTHR30097">
    <property type="entry name" value="CATION EFFLUX SYSTEM PROTEIN CUSB"/>
    <property type="match status" value="1"/>
</dbReference>